<keyword evidence="6" id="KW-1185">Reference proteome</keyword>
<dbReference type="PANTHER" id="PTHR45642:SF139">
    <property type="entry name" value="SGNH HYDROLASE-TYPE ESTERASE DOMAIN-CONTAINING PROTEIN"/>
    <property type="match status" value="1"/>
</dbReference>
<gene>
    <name evidence="5" type="ORF">PHJA_002628100</name>
</gene>
<dbReference type="AlphaFoldDB" id="A0A830D0I1"/>
<evidence type="ECO:0000256" key="4">
    <source>
        <dbReference type="SAM" id="SignalP"/>
    </source>
</evidence>
<protein>
    <submittedName>
        <fullName evidence="5">GDSL esterase/lipase at2g40250</fullName>
    </submittedName>
</protein>
<evidence type="ECO:0000313" key="5">
    <source>
        <dbReference type="EMBL" id="GFQ04840.1"/>
    </source>
</evidence>
<evidence type="ECO:0000256" key="2">
    <source>
        <dbReference type="ARBA" id="ARBA00022729"/>
    </source>
</evidence>
<comment type="similarity">
    <text evidence="1">Belongs to the 'GDSL' lipolytic enzyme family.</text>
</comment>
<dbReference type="SUPFAM" id="SSF52266">
    <property type="entry name" value="SGNH hydrolase"/>
    <property type="match status" value="1"/>
</dbReference>
<dbReference type="PANTHER" id="PTHR45642">
    <property type="entry name" value="GDSL ESTERASE/LIPASE EXL3"/>
    <property type="match status" value="1"/>
</dbReference>
<organism evidence="5 6">
    <name type="scientific">Phtheirospermum japonicum</name>
    <dbReference type="NCBI Taxonomy" id="374723"/>
    <lineage>
        <taxon>Eukaryota</taxon>
        <taxon>Viridiplantae</taxon>
        <taxon>Streptophyta</taxon>
        <taxon>Embryophyta</taxon>
        <taxon>Tracheophyta</taxon>
        <taxon>Spermatophyta</taxon>
        <taxon>Magnoliopsida</taxon>
        <taxon>eudicotyledons</taxon>
        <taxon>Gunneridae</taxon>
        <taxon>Pentapetalae</taxon>
        <taxon>asterids</taxon>
        <taxon>lamiids</taxon>
        <taxon>Lamiales</taxon>
        <taxon>Orobanchaceae</taxon>
        <taxon>Orobanchaceae incertae sedis</taxon>
        <taxon>Phtheirospermum</taxon>
    </lineage>
</organism>
<feature type="region of interest" description="Disordered" evidence="3">
    <location>
        <begin position="37"/>
        <end position="58"/>
    </location>
</feature>
<dbReference type="InterPro" id="IPR036514">
    <property type="entry name" value="SGNH_hydro_sf"/>
</dbReference>
<feature type="chain" id="PRO_5032308815" evidence="4">
    <location>
        <begin position="24"/>
        <end position="347"/>
    </location>
</feature>
<dbReference type="Proteomes" id="UP000653305">
    <property type="component" value="Unassembled WGS sequence"/>
</dbReference>
<evidence type="ECO:0000256" key="1">
    <source>
        <dbReference type="ARBA" id="ARBA00008668"/>
    </source>
</evidence>
<comment type="caution">
    <text evidence="5">The sequence shown here is derived from an EMBL/GenBank/DDBJ whole genome shotgun (WGS) entry which is preliminary data.</text>
</comment>
<dbReference type="Gene3D" id="3.40.50.1110">
    <property type="entry name" value="SGNH hydrolase"/>
    <property type="match status" value="1"/>
</dbReference>
<name>A0A830D0I1_9LAMI</name>
<sequence length="347" mass="38503">MAPNKYLLIFSLTITLLLPPTAAAQAKHNRRICIRRLHPRRRKQQPPSHHLPLQPPPYGLDFPGRVPTGRFTDGRLSTDILVSELGIKQLLPAYLDPALTDENLLTGASFASAGTGLDDLTAREARVLSPKTQLGYFERALGRMRRAAGREEAGRVVENALFVVAAGSNDMMYNFYGLPLRRTYSVSGYHDLLLRKLEGVIRRLHSMGARRLAVMGLPPIGMLPISHMLQRVCINQQNLDSQAYNAKLGALISRLQPTLPGSRIAYVDIYNPIMDMIKRPAAFGFEKTLEGCCGVGALEMGPLCNAYEPTCQHPSKYIFWDAAHPTEATYIILANYFIHNVLPTLSS</sequence>
<dbReference type="EMBL" id="BMAC01000980">
    <property type="protein sequence ID" value="GFQ04840.1"/>
    <property type="molecule type" value="Genomic_DNA"/>
</dbReference>
<evidence type="ECO:0000313" key="6">
    <source>
        <dbReference type="Proteomes" id="UP000653305"/>
    </source>
</evidence>
<evidence type="ECO:0000256" key="3">
    <source>
        <dbReference type="SAM" id="MobiDB-lite"/>
    </source>
</evidence>
<keyword evidence="2 4" id="KW-0732">Signal</keyword>
<dbReference type="InterPro" id="IPR035669">
    <property type="entry name" value="SGNH_plant_lipase-like"/>
</dbReference>
<feature type="signal peptide" evidence="4">
    <location>
        <begin position="1"/>
        <end position="23"/>
    </location>
</feature>
<dbReference type="InterPro" id="IPR001087">
    <property type="entry name" value="GDSL"/>
</dbReference>
<dbReference type="InterPro" id="IPR050592">
    <property type="entry name" value="GDSL_lipolytic_enzyme"/>
</dbReference>
<dbReference type="GO" id="GO:0016788">
    <property type="term" value="F:hydrolase activity, acting on ester bonds"/>
    <property type="evidence" value="ECO:0007669"/>
    <property type="project" value="InterPro"/>
</dbReference>
<dbReference type="OrthoDB" id="1600564at2759"/>
<reference evidence="5" key="1">
    <citation type="submission" date="2020-07" db="EMBL/GenBank/DDBJ databases">
        <title>Ethylene signaling mediates host invasion by parasitic plants.</title>
        <authorList>
            <person name="Yoshida S."/>
        </authorList>
    </citation>
    <scope>NUCLEOTIDE SEQUENCE</scope>
    <source>
        <strain evidence="5">Okayama</strain>
    </source>
</reference>
<dbReference type="Pfam" id="PF00657">
    <property type="entry name" value="Lipase_GDSL"/>
    <property type="match status" value="1"/>
</dbReference>
<proteinExistence type="inferred from homology"/>
<accession>A0A830D0I1</accession>
<dbReference type="CDD" id="cd01837">
    <property type="entry name" value="SGNH_plant_lipase_like"/>
    <property type="match status" value="1"/>
</dbReference>